<keyword evidence="4" id="KW-1185">Reference proteome</keyword>
<reference evidence="3 4" key="2">
    <citation type="journal article" date="2011" name="J. Bacteriol.">
        <title>Genomes of three methylotrophs from a single niche uncover genetic and metabolic divergence of Methylophilaceae.</title>
        <authorList>
            <person name="Lapidus A."/>
            <person name="Clum A."/>
            <person name="Labutti K."/>
            <person name="Kaluzhnaya M.G."/>
            <person name="Lim S."/>
            <person name="Beck D.A."/>
            <person name="Glavina Del Rio T."/>
            <person name="Nolan M."/>
            <person name="Mavromatis K."/>
            <person name="Huntemann M."/>
            <person name="Lucas S."/>
            <person name="Lidstrom M.E."/>
            <person name="Ivanova N."/>
            <person name="Chistoserdova L."/>
        </authorList>
    </citation>
    <scope>NUCLEOTIDE SEQUENCE [LARGE SCALE GENOMIC DNA]</scope>
    <source>
        <strain evidence="3 4">301</strain>
    </source>
</reference>
<dbReference type="Proteomes" id="UP000000383">
    <property type="component" value="Chromosome"/>
</dbReference>
<dbReference type="eggNOG" id="COG3437">
    <property type="taxonomic scope" value="Bacteria"/>
</dbReference>
<reference evidence="4" key="1">
    <citation type="submission" date="2010-05" db="EMBL/GenBank/DDBJ databases">
        <title>Complete sequence of Methylotenera sp. 301.</title>
        <authorList>
            <person name="Lucas S."/>
            <person name="Copeland A."/>
            <person name="Lapidus A."/>
            <person name="Cheng J.-F."/>
            <person name="Bruce D."/>
            <person name="Goodwin L."/>
            <person name="Pitluck S."/>
            <person name="Clum A."/>
            <person name="Land M."/>
            <person name="Hauser L."/>
            <person name="Kyrpides N."/>
            <person name="Ivanova N."/>
            <person name="Chistoservova L."/>
            <person name="Kalyuzhnaya M."/>
            <person name="Woyke T."/>
        </authorList>
    </citation>
    <scope>NUCLEOTIDE SEQUENCE [LARGE SCALE GENOMIC DNA]</scope>
    <source>
        <strain evidence="4">301</strain>
    </source>
</reference>
<dbReference type="Pfam" id="PF00072">
    <property type="entry name" value="Response_reg"/>
    <property type="match status" value="1"/>
</dbReference>
<dbReference type="PANTHER" id="PTHR43228">
    <property type="entry name" value="TWO-COMPONENT RESPONSE REGULATOR"/>
    <property type="match status" value="1"/>
</dbReference>
<dbReference type="STRING" id="666681.M301_2468"/>
<dbReference type="InterPro" id="IPR011006">
    <property type="entry name" value="CheY-like_superfamily"/>
</dbReference>
<evidence type="ECO:0000313" key="4">
    <source>
        <dbReference type="Proteomes" id="UP000000383"/>
    </source>
</evidence>
<dbReference type="GO" id="GO:0000160">
    <property type="term" value="P:phosphorelay signal transduction system"/>
    <property type="evidence" value="ECO:0007669"/>
    <property type="project" value="InterPro"/>
</dbReference>
<dbReference type="PROSITE" id="PS50110">
    <property type="entry name" value="RESPONSE_REGULATORY"/>
    <property type="match status" value="1"/>
</dbReference>
<sequence length="148" mass="16474">MSVSSIRSARKFRQTALLIDDQSTVLDIHAAILKSLKMDLKIIKMTDPVEALEWMQNKQVDLIITDFRMHQMDGMQFVQAIKSACNVLGHSIIVVTAIKDQTIHQELIAAGAAACLTKPAQTQELASIAKILLEKSRDHYNSTLLETT</sequence>
<accession>D7DMQ3</accession>
<dbReference type="OrthoDB" id="9774747at2"/>
<evidence type="ECO:0000313" key="3">
    <source>
        <dbReference type="EMBL" id="ADI30830.1"/>
    </source>
</evidence>
<evidence type="ECO:0000256" key="1">
    <source>
        <dbReference type="PROSITE-ProRule" id="PRU00169"/>
    </source>
</evidence>
<dbReference type="InterPro" id="IPR001789">
    <property type="entry name" value="Sig_transdc_resp-reg_receiver"/>
</dbReference>
<organism evidence="3 4">
    <name type="scientific">Methylotenera versatilis (strain 301)</name>
    <dbReference type="NCBI Taxonomy" id="666681"/>
    <lineage>
        <taxon>Bacteria</taxon>
        <taxon>Pseudomonadati</taxon>
        <taxon>Pseudomonadota</taxon>
        <taxon>Betaproteobacteria</taxon>
        <taxon>Nitrosomonadales</taxon>
        <taxon>Methylophilaceae</taxon>
        <taxon>Methylotenera</taxon>
    </lineage>
</organism>
<name>D7DMQ3_METV0</name>
<dbReference type="PANTHER" id="PTHR43228:SF1">
    <property type="entry name" value="TWO-COMPONENT RESPONSE REGULATOR ARR22"/>
    <property type="match status" value="1"/>
</dbReference>
<dbReference type="Gene3D" id="3.40.50.2300">
    <property type="match status" value="1"/>
</dbReference>
<dbReference type="AlphaFoldDB" id="D7DMQ3"/>
<gene>
    <name evidence="3" type="ordered locus">M301_2468</name>
</gene>
<dbReference type="HOGENOM" id="CLU_000445_69_8_4"/>
<dbReference type="EMBL" id="CP002056">
    <property type="protein sequence ID" value="ADI30830.1"/>
    <property type="molecule type" value="Genomic_DNA"/>
</dbReference>
<dbReference type="SUPFAM" id="SSF52172">
    <property type="entry name" value="CheY-like"/>
    <property type="match status" value="1"/>
</dbReference>
<feature type="domain" description="Response regulatory" evidence="2">
    <location>
        <begin position="15"/>
        <end position="133"/>
    </location>
</feature>
<feature type="modified residue" description="4-aspartylphosphate" evidence="1">
    <location>
        <position position="66"/>
    </location>
</feature>
<keyword evidence="1" id="KW-0597">Phosphoprotein</keyword>
<evidence type="ECO:0000259" key="2">
    <source>
        <dbReference type="PROSITE" id="PS50110"/>
    </source>
</evidence>
<proteinExistence type="predicted"/>
<protein>
    <submittedName>
        <fullName evidence="3">Response regulator receiver protein</fullName>
    </submittedName>
</protein>
<dbReference type="InterPro" id="IPR052048">
    <property type="entry name" value="ST_Response_Regulator"/>
</dbReference>
<dbReference type="RefSeq" id="WP_013149138.1">
    <property type="nucleotide sequence ID" value="NC_014207.1"/>
</dbReference>
<dbReference type="KEGG" id="meh:M301_2468"/>
<dbReference type="SMART" id="SM00448">
    <property type="entry name" value="REC"/>
    <property type="match status" value="1"/>
</dbReference>